<dbReference type="RefSeq" id="WP_155138384.1">
    <property type="nucleotide sequence ID" value="NZ_BMGZ01000001.1"/>
</dbReference>
<sequence>MLIDEKQRHQAALEYPDLFFALHNEQLQIDFRRFDAAGKALKTRVRALGLFVIGMTFFSFVIALTEPAFCLSDAVLGLSGVILTVMAVIGLFAGTAAIFLGNVGVLTGKAKRAWLQNRLVTERLRQWNYQYMIAHASDLADAAGNEEGRATWLRQREIAYGRLQTSFIDQIDAEYSSYIAINPATPYDVLINDDMPGPPVWLEPSWKKNIGEVSTVQSSPAVEQLLDAYYRLRVLGQLQYNRYKLEEEGKFWVHPRVQARRLKFLSSSTIVIGLACNAAALIFILVGITGLFPIAAGVLAVLSLLFSVCIKAVEEGLQPEREIQRTVDYQRRVEAVEKTFTTSSDVGERLKAAIHLEETAFLEMVDFLYTNARARFVV</sequence>
<gene>
    <name evidence="3" type="ORF">FF098_005910</name>
    <name evidence="2" type="ORF">GCM10011355_11930</name>
</gene>
<keyword evidence="1" id="KW-0472">Membrane</keyword>
<name>A0A8J3EP85_9PROT</name>
<organism evidence="2 4">
    <name type="scientific">Aquisalinus luteolus</name>
    <dbReference type="NCBI Taxonomy" id="1566827"/>
    <lineage>
        <taxon>Bacteria</taxon>
        <taxon>Pseudomonadati</taxon>
        <taxon>Pseudomonadota</taxon>
        <taxon>Alphaproteobacteria</taxon>
        <taxon>Parvularculales</taxon>
        <taxon>Parvularculaceae</taxon>
        <taxon>Aquisalinus</taxon>
    </lineage>
</organism>
<dbReference type="EMBL" id="BMGZ01000001">
    <property type="protein sequence ID" value="GGH95423.1"/>
    <property type="molecule type" value="Genomic_DNA"/>
</dbReference>
<reference evidence="2" key="1">
    <citation type="journal article" date="2014" name="Int. J. Syst. Evol. Microbiol.">
        <title>Complete genome sequence of Corynebacterium casei LMG S-19264T (=DSM 44701T), isolated from a smear-ripened cheese.</title>
        <authorList>
            <consortium name="US DOE Joint Genome Institute (JGI-PGF)"/>
            <person name="Walter F."/>
            <person name="Albersmeier A."/>
            <person name="Kalinowski J."/>
            <person name="Ruckert C."/>
        </authorList>
    </citation>
    <scope>NUCLEOTIDE SEQUENCE</scope>
    <source>
        <strain evidence="2">CGMCC 1.14984</strain>
    </source>
</reference>
<keyword evidence="5" id="KW-1185">Reference proteome</keyword>
<feature type="transmembrane region" description="Helical" evidence="1">
    <location>
        <begin position="264"/>
        <end position="288"/>
    </location>
</feature>
<evidence type="ECO:0008006" key="6">
    <source>
        <dbReference type="Google" id="ProtNLM"/>
    </source>
</evidence>
<dbReference type="Proteomes" id="UP000818603">
    <property type="component" value="Unassembled WGS sequence"/>
</dbReference>
<feature type="transmembrane region" description="Helical" evidence="1">
    <location>
        <begin position="294"/>
        <end position="313"/>
    </location>
</feature>
<proteinExistence type="predicted"/>
<keyword evidence="1" id="KW-1133">Transmembrane helix</keyword>
<feature type="transmembrane region" description="Helical" evidence="1">
    <location>
        <begin position="48"/>
        <end position="69"/>
    </location>
</feature>
<keyword evidence="1" id="KW-0812">Transmembrane</keyword>
<dbReference type="AlphaFoldDB" id="A0A8J3EP85"/>
<protein>
    <recommendedName>
        <fullName evidence="6">SMODS and SLOG-associating 2TM effector domain-containing protein</fullName>
    </recommendedName>
</protein>
<reference evidence="2" key="3">
    <citation type="submission" date="2020-09" db="EMBL/GenBank/DDBJ databases">
        <authorList>
            <person name="Sun Q."/>
            <person name="Zhou Y."/>
        </authorList>
    </citation>
    <scope>NUCLEOTIDE SEQUENCE</scope>
    <source>
        <strain evidence="2">CGMCC 1.14984</strain>
    </source>
</reference>
<accession>A0A8J3EP85</accession>
<dbReference type="EMBL" id="VCJR02000001">
    <property type="protein sequence ID" value="NHK27433.1"/>
    <property type="molecule type" value="Genomic_DNA"/>
</dbReference>
<evidence type="ECO:0000313" key="2">
    <source>
        <dbReference type="EMBL" id="GGH95423.1"/>
    </source>
</evidence>
<reference evidence="3 5" key="2">
    <citation type="submission" date="2020-02" db="EMBL/GenBank/DDBJ databases">
        <title>Genome sequence of Parvularcula flava strain NH6-79.</title>
        <authorList>
            <person name="Abdul Karim M.H."/>
            <person name="Lam M.Q."/>
            <person name="Chen S.J."/>
            <person name="Yahya A."/>
            <person name="Shahir S."/>
            <person name="Shamsir M.S."/>
            <person name="Chong C.S."/>
        </authorList>
    </citation>
    <scope>NUCLEOTIDE SEQUENCE [LARGE SCALE GENOMIC DNA]</scope>
    <source>
        <strain evidence="3 5">NH6-79</strain>
    </source>
</reference>
<comment type="caution">
    <text evidence="2">The sequence shown here is derived from an EMBL/GenBank/DDBJ whole genome shotgun (WGS) entry which is preliminary data.</text>
</comment>
<feature type="transmembrane region" description="Helical" evidence="1">
    <location>
        <begin position="81"/>
        <end position="106"/>
    </location>
</feature>
<evidence type="ECO:0000313" key="3">
    <source>
        <dbReference type="EMBL" id="NHK27433.1"/>
    </source>
</evidence>
<evidence type="ECO:0000313" key="5">
    <source>
        <dbReference type="Proteomes" id="UP000818603"/>
    </source>
</evidence>
<evidence type="ECO:0000256" key="1">
    <source>
        <dbReference type="SAM" id="Phobius"/>
    </source>
</evidence>
<dbReference type="Proteomes" id="UP000621856">
    <property type="component" value="Unassembled WGS sequence"/>
</dbReference>
<evidence type="ECO:0000313" key="4">
    <source>
        <dbReference type="Proteomes" id="UP000621856"/>
    </source>
</evidence>